<protein>
    <recommendedName>
        <fullName evidence="10">Methyltransferase</fullName>
        <ecNumber evidence="10">2.1.1.-</ecNumber>
    </recommendedName>
</protein>
<evidence type="ECO:0000256" key="10">
    <source>
        <dbReference type="RuleBase" id="RU366043"/>
    </source>
</evidence>
<evidence type="ECO:0000256" key="7">
    <source>
        <dbReference type="ARBA" id="ARBA00022989"/>
    </source>
</evidence>
<dbReference type="GO" id="GO:0005802">
    <property type="term" value="C:trans-Golgi network"/>
    <property type="evidence" value="ECO:0007669"/>
    <property type="project" value="TreeGrafter"/>
</dbReference>
<evidence type="ECO:0000313" key="11">
    <source>
        <dbReference type="EMBL" id="KAL0382038.1"/>
    </source>
</evidence>
<accession>A0AAW2RRF9</accession>
<reference evidence="11" key="2">
    <citation type="journal article" date="2024" name="Plant">
        <title>Genomic evolution and insights into agronomic trait innovations of Sesamum species.</title>
        <authorList>
            <person name="Miao H."/>
            <person name="Wang L."/>
            <person name="Qu L."/>
            <person name="Liu H."/>
            <person name="Sun Y."/>
            <person name="Le M."/>
            <person name="Wang Q."/>
            <person name="Wei S."/>
            <person name="Zheng Y."/>
            <person name="Lin W."/>
            <person name="Duan Y."/>
            <person name="Cao H."/>
            <person name="Xiong S."/>
            <person name="Wang X."/>
            <person name="Wei L."/>
            <person name="Li C."/>
            <person name="Ma Q."/>
            <person name="Ju M."/>
            <person name="Zhao R."/>
            <person name="Li G."/>
            <person name="Mu C."/>
            <person name="Tian Q."/>
            <person name="Mei H."/>
            <person name="Zhang T."/>
            <person name="Gao T."/>
            <person name="Zhang H."/>
        </authorList>
    </citation>
    <scope>NUCLEOTIDE SEQUENCE</scope>
    <source>
        <strain evidence="11">KEN8</strain>
    </source>
</reference>
<keyword evidence="4 10" id="KW-0808">Transferase</keyword>
<keyword evidence="5" id="KW-0812">Transmembrane</keyword>
<comment type="subcellular location">
    <subcellularLocation>
        <location evidence="1">Golgi apparatus membrane</location>
        <topology evidence="1">Single-pass type II membrane protein</topology>
    </subcellularLocation>
    <subcellularLocation>
        <location evidence="10">Membrane</location>
        <topology evidence="10">Single-pass type II membrane protein</topology>
    </subcellularLocation>
</comment>
<gene>
    <name evidence="11" type="ORF">Scaly_0491100</name>
</gene>
<dbReference type="FunFam" id="3.40.50.150:FF:000043">
    <property type="entry name" value="probable methyltransferase PMT3"/>
    <property type="match status" value="1"/>
</dbReference>
<evidence type="ECO:0000256" key="2">
    <source>
        <dbReference type="ARBA" id="ARBA00008361"/>
    </source>
</evidence>
<dbReference type="EMBL" id="JACGWM010000003">
    <property type="protein sequence ID" value="KAL0382038.1"/>
    <property type="molecule type" value="Genomic_DNA"/>
</dbReference>
<keyword evidence="6 10" id="KW-0735">Signal-anchor</keyword>
<evidence type="ECO:0000256" key="8">
    <source>
        <dbReference type="ARBA" id="ARBA00023136"/>
    </source>
</evidence>
<keyword evidence="3 10" id="KW-0489">Methyltransferase</keyword>
<proteinExistence type="inferred from homology"/>
<name>A0AAW2RRF9_9LAMI</name>
<dbReference type="GO" id="GO:0008168">
    <property type="term" value="F:methyltransferase activity"/>
    <property type="evidence" value="ECO:0007669"/>
    <property type="project" value="UniProtKB-UniRule"/>
</dbReference>
<dbReference type="SUPFAM" id="SSF53335">
    <property type="entry name" value="S-adenosyl-L-methionine-dependent methyltransferases"/>
    <property type="match status" value="2"/>
</dbReference>
<comment type="similarity">
    <text evidence="2 10">Belongs to the methyltransferase superfamily.</text>
</comment>
<evidence type="ECO:0000256" key="1">
    <source>
        <dbReference type="ARBA" id="ARBA00004323"/>
    </source>
</evidence>
<dbReference type="Pfam" id="PF03141">
    <property type="entry name" value="Methyltransf_29"/>
    <property type="match status" value="2"/>
</dbReference>
<organism evidence="11">
    <name type="scientific">Sesamum calycinum</name>
    <dbReference type="NCBI Taxonomy" id="2727403"/>
    <lineage>
        <taxon>Eukaryota</taxon>
        <taxon>Viridiplantae</taxon>
        <taxon>Streptophyta</taxon>
        <taxon>Embryophyta</taxon>
        <taxon>Tracheophyta</taxon>
        <taxon>Spermatophyta</taxon>
        <taxon>Magnoliopsida</taxon>
        <taxon>eudicotyledons</taxon>
        <taxon>Gunneridae</taxon>
        <taxon>Pentapetalae</taxon>
        <taxon>asterids</taxon>
        <taxon>lamiids</taxon>
        <taxon>Lamiales</taxon>
        <taxon>Pedaliaceae</taxon>
        <taxon>Sesamum</taxon>
    </lineage>
</organism>
<dbReference type="Gene3D" id="3.40.50.150">
    <property type="entry name" value="Vaccinia Virus protein VP39"/>
    <property type="match status" value="1"/>
</dbReference>
<dbReference type="GO" id="GO:0005768">
    <property type="term" value="C:endosome"/>
    <property type="evidence" value="ECO:0007669"/>
    <property type="project" value="TreeGrafter"/>
</dbReference>
<dbReference type="InterPro" id="IPR004159">
    <property type="entry name" value="Put_SAM_MeTrfase"/>
</dbReference>
<sequence>MGVVDENGRMTDDFEVGEYDPELVENWAKTNESEGLESDGKGDKVRVRINKFPLCPESMREYIPCLDNEEAIKKLNSTEKGEKFERHCPEEGKGLNCLVPAPKGYRTPIPWPRSRDEVWFSNVPHARLAEDKGGQNWIAIDKDKFKFPGGGTQFIHGADQYLDQIEKMVPEIAFGRHTRVALDIGCGVASFGAYLLSRNVITLSVAPKDVHENQIQFALERGVPAMVAAFATRRLLYPSQGFDLVHCSRCRINWTRDDGILLLEVNRMLRAGGYFAWAAQPVYKHEAALEEQWEDMINLTSRLCWTLVKKEGYIAIWQKPFNNSCYLHREEGTRPPLCEPNDDPDDVCFAAALIENKLNCWVLNVVPVSGPNTLPVIYDRGLIGVMHDWCEPFDTYPRTYDLLHAAGLFSVERKRCNISTIMLEMDRILRPGGRVYIRDSVAVMDELQEIGTALGWHVTLRDTSEGPHASYRILTGDKRLLRA</sequence>
<dbReference type="EC" id="2.1.1.-" evidence="10"/>
<reference evidence="11" key="1">
    <citation type="submission" date="2020-06" db="EMBL/GenBank/DDBJ databases">
        <authorList>
            <person name="Li T."/>
            <person name="Hu X."/>
            <person name="Zhang T."/>
            <person name="Song X."/>
            <person name="Zhang H."/>
            <person name="Dai N."/>
            <person name="Sheng W."/>
            <person name="Hou X."/>
            <person name="Wei L."/>
        </authorList>
    </citation>
    <scope>NUCLEOTIDE SEQUENCE</scope>
    <source>
        <strain evidence="11">KEN8</strain>
        <tissue evidence="11">Leaf</tissue>
    </source>
</reference>
<dbReference type="GO" id="GO:0032259">
    <property type="term" value="P:methylation"/>
    <property type="evidence" value="ECO:0007669"/>
    <property type="project" value="UniProtKB-KW"/>
</dbReference>
<dbReference type="InterPro" id="IPR029063">
    <property type="entry name" value="SAM-dependent_MTases_sf"/>
</dbReference>
<evidence type="ECO:0000256" key="4">
    <source>
        <dbReference type="ARBA" id="ARBA00022679"/>
    </source>
</evidence>
<evidence type="ECO:0000256" key="9">
    <source>
        <dbReference type="ARBA" id="ARBA00023180"/>
    </source>
</evidence>
<dbReference type="AlphaFoldDB" id="A0AAW2RRF9"/>
<keyword evidence="9 10" id="KW-0325">Glycoprotein</keyword>
<keyword evidence="8" id="KW-0472">Membrane</keyword>
<keyword evidence="7" id="KW-1133">Transmembrane helix</keyword>
<comment type="caution">
    <text evidence="11">The sequence shown here is derived from an EMBL/GenBank/DDBJ whole genome shotgun (WGS) entry which is preliminary data.</text>
</comment>
<dbReference type="GO" id="GO:0000139">
    <property type="term" value="C:Golgi membrane"/>
    <property type="evidence" value="ECO:0007669"/>
    <property type="project" value="UniProtKB-SubCell"/>
</dbReference>
<evidence type="ECO:0000256" key="6">
    <source>
        <dbReference type="ARBA" id="ARBA00022968"/>
    </source>
</evidence>
<dbReference type="PANTHER" id="PTHR10108:SF979">
    <property type="entry name" value="METHYLTRANSFERASE PMT11-RELATED"/>
    <property type="match status" value="1"/>
</dbReference>
<evidence type="ECO:0000256" key="5">
    <source>
        <dbReference type="ARBA" id="ARBA00022692"/>
    </source>
</evidence>
<dbReference type="PANTHER" id="PTHR10108">
    <property type="entry name" value="SAM-DEPENDENT METHYLTRANSFERASE"/>
    <property type="match status" value="1"/>
</dbReference>
<evidence type="ECO:0000256" key="3">
    <source>
        <dbReference type="ARBA" id="ARBA00022603"/>
    </source>
</evidence>